<reference evidence="10" key="1">
    <citation type="submission" date="2016-10" db="EMBL/GenBank/DDBJ databases">
        <authorList>
            <person name="Varghese N."/>
            <person name="Submissions S."/>
        </authorList>
    </citation>
    <scope>NUCLEOTIDE SEQUENCE [LARGE SCALE GENOMIC DNA]</scope>
    <source>
        <strain evidence="10">Gh-67</strain>
    </source>
</reference>
<dbReference type="GO" id="GO:0006508">
    <property type="term" value="P:proteolysis"/>
    <property type="evidence" value="ECO:0007669"/>
    <property type="project" value="UniProtKB-KW"/>
</dbReference>
<dbReference type="PANTHER" id="PTHR30237:SF2">
    <property type="entry name" value="MUREIN TETRAPEPTIDE CARBOXYPEPTIDASE"/>
    <property type="match status" value="1"/>
</dbReference>
<dbReference type="Proteomes" id="UP000199705">
    <property type="component" value="Unassembled WGS sequence"/>
</dbReference>
<proteinExistence type="inferred from homology"/>
<evidence type="ECO:0000313" key="9">
    <source>
        <dbReference type="EMBL" id="SDI05795.1"/>
    </source>
</evidence>
<feature type="active site" description="Nucleophile" evidence="6">
    <location>
        <position position="110"/>
    </location>
</feature>
<dbReference type="SUPFAM" id="SSF141986">
    <property type="entry name" value="LD-carboxypeptidase A C-terminal domain-like"/>
    <property type="match status" value="1"/>
</dbReference>
<dbReference type="CDD" id="cd07025">
    <property type="entry name" value="Peptidase_S66"/>
    <property type="match status" value="1"/>
</dbReference>
<evidence type="ECO:0000256" key="5">
    <source>
        <dbReference type="ARBA" id="ARBA00022825"/>
    </source>
</evidence>
<dbReference type="SUPFAM" id="SSF52317">
    <property type="entry name" value="Class I glutamine amidotransferase-like"/>
    <property type="match status" value="1"/>
</dbReference>
<dbReference type="PIRSF" id="PIRSF028757">
    <property type="entry name" value="LD-carboxypeptidase"/>
    <property type="match status" value="1"/>
</dbReference>
<feature type="active site" description="Charge relay system" evidence="6">
    <location>
        <position position="273"/>
    </location>
</feature>
<dbReference type="Gene3D" id="3.40.50.10740">
    <property type="entry name" value="Class I glutamine amidotransferase-like"/>
    <property type="match status" value="1"/>
</dbReference>
<keyword evidence="2 9" id="KW-0121">Carboxypeptidase</keyword>
<evidence type="ECO:0000256" key="4">
    <source>
        <dbReference type="ARBA" id="ARBA00022801"/>
    </source>
</evidence>
<dbReference type="InterPro" id="IPR027461">
    <property type="entry name" value="Carboxypeptidase_A_C_sf"/>
</dbReference>
<evidence type="ECO:0000259" key="8">
    <source>
        <dbReference type="Pfam" id="PF17676"/>
    </source>
</evidence>
<protein>
    <submittedName>
        <fullName evidence="9">Muramoyltetrapeptide carboxypeptidase</fullName>
    </submittedName>
</protein>
<evidence type="ECO:0000256" key="1">
    <source>
        <dbReference type="ARBA" id="ARBA00010233"/>
    </source>
</evidence>
<feature type="active site" description="Charge relay system" evidence="6">
    <location>
        <position position="203"/>
    </location>
</feature>
<dbReference type="AlphaFoldDB" id="A0A1G8HGT2"/>
<dbReference type="Gene3D" id="3.50.30.60">
    <property type="entry name" value="LD-carboxypeptidase A C-terminal domain-like"/>
    <property type="match status" value="1"/>
</dbReference>
<organism evidence="9 10">
    <name type="scientific">Mucilaginibacter gossypii</name>
    <dbReference type="NCBI Taxonomy" id="551996"/>
    <lineage>
        <taxon>Bacteria</taxon>
        <taxon>Pseudomonadati</taxon>
        <taxon>Bacteroidota</taxon>
        <taxon>Sphingobacteriia</taxon>
        <taxon>Sphingobacteriales</taxon>
        <taxon>Sphingobacteriaceae</taxon>
        <taxon>Mucilaginibacter</taxon>
    </lineage>
</organism>
<evidence type="ECO:0000256" key="3">
    <source>
        <dbReference type="ARBA" id="ARBA00022670"/>
    </source>
</evidence>
<feature type="domain" description="LD-carboxypeptidase C-terminal" evidence="8">
    <location>
        <begin position="172"/>
        <end position="288"/>
    </location>
</feature>
<evidence type="ECO:0000256" key="2">
    <source>
        <dbReference type="ARBA" id="ARBA00022645"/>
    </source>
</evidence>
<evidence type="ECO:0000259" key="7">
    <source>
        <dbReference type="Pfam" id="PF02016"/>
    </source>
</evidence>
<feature type="domain" description="LD-carboxypeptidase N-terminal" evidence="7">
    <location>
        <begin position="15"/>
        <end position="130"/>
    </location>
</feature>
<keyword evidence="5" id="KW-0720">Serine protease</keyword>
<evidence type="ECO:0000256" key="6">
    <source>
        <dbReference type="PIRSR" id="PIRSR028757-1"/>
    </source>
</evidence>
<keyword evidence="10" id="KW-1185">Reference proteome</keyword>
<dbReference type="PANTHER" id="PTHR30237">
    <property type="entry name" value="MURAMOYLTETRAPEPTIDE CARBOXYPEPTIDASE"/>
    <property type="match status" value="1"/>
</dbReference>
<dbReference type="EMBL" id="FNCG01000015">
    <property type="protein sequence ID" value="SDI05795.1"/>
    <property type="molecule type" value="Genomic_DNA"/>
</dbReference>
<comment type="similarity">
    <text evidence="1">Belongs to the peptidase S66 family.</text>
</comment>
<dbReference type="GO" id="GO:0004180">
    <property type="term" value="F:carboxypeptidase activity"/>
    <property type="evidence" value="ECO:0007669"/>
    <property type="project" value="UniProtKB-KW"/>
</dbReference>
<dbReference type="InterPro" id="IPR027478">
    <property type="entry name" value="LdcA_N"/>
</dbReference>
<dbReference type="InterPro" id="IPR029062">
    <property type="entry name" value="Class_I_gatase-like"/>
</dbReference>
<dbReference type="GO" id="GO:0008236">
    <property type="term" value="F:serine-type peptidase activity"/>
    <property type="evidence" value="ECO:0007669"/>
    <property type="project" value="UniProtKB-KW"/>
</dbReference>
<keyword evidence="4" id="KW-0378">Hydrolase</keyword>
<name>A0A1G8HGT2_9SPHI</name>
<dbReference type="Pfam" id="PF02016">
    <property type="entry name" value="Peptidase_S66"/>
    <property type="match status" value="1"/>
</dbReference>
<keyword evidence="3" id="KW-0645">Protease</keyword>
<dbReference type="STRING" id="551996.SAMN05192573_115148"/>
<evidence type="ECO:0000313" key="10">
    <source>
        <dbReference type="Proteomes" id="UP000199705"/>
    </source>
</evidence>
<dbReference type="Pfam" id="PF17676">
    <property type="entry name" value="Peptidase_S66C"/>
    <property type="match status" value="1"/>
</dbReference>
<dbReference type="InterPro" id="IPR040921">
    <property type="entry name" value="Peptidase_S66C"/>
</dbReference>
<dbReference type="InterPro" id="IPR040449">
    <property type="entry name" value="Peptidase_S66_N"/>
</dbReference>
<dbReference type="RefSeq" id="WP_091173077.1">
    <property type="nucleotide sequence ID" value="NZ_FNCG01000015.1"/>
</dbReference>
<accession>A0A1G8HGT2</accession>
<gene>
    <name evidence="9" type="ORF">SAMN05192573_115148</name>
</gene>
<sequence>MVQTQPSYLKKGDKIAITCPAKKLPNPMTDAIALLQSWGLEVVLGDTVDASFHQFAGDDDFRAADMQRFIDDDSIKAIIAARGGYGTVRMIDKVDFSRFVQNPKWLIGFSDITLLHTHLFTNYGVQTIHGQMPVNIPDASKHSIDTLRRALFGEELNYEFTTHDVNKPGKAKGTIVGGNLSLLVAAAGSVSDLDYNNKVLFIEDVGEYLYSVDRMLRMLDRAGKLKKLAGLVVGGFTDIKDNDIPFGQTVSQIVMEIVKEYNYPVCFDFPAGHIPDNNSLVLGREVRLQVDEKQAKLWFK</sequence>
<dbReference type="InterPro" id="IPR003507">
    <property type="entry name" value="S66_fam"/>
</dbReference>